<dbReference type="InterPro" id="IPR000600">
    <property type="entry name" value="ROK"/>
</dbReference>
<dbReference type="Proteomes" id="UP000195611">
    <property type="component" value="Unassembled WGS sequence"/>
</dbReference>
<reference evidence="2 3" key="1">
    <citation type="submission" date="2017-02" db="EMBL/GenBank/DDBJ databases">
        <authorList>
            <person name="Peterson S.W."/>
        </authorList>
    </citation>
    <scope>NUCLEOTIDE SEQUENCE [LARGE SCALE GENOMIC DNA]</scope>
    <source>
        <strain evidence="2 3">42ea</strain>
    </source>
</reference>
<dbReference type="Gene3D" id="3.30.420.40">
    <property type="match status" value="2"/>
</dbReference>
<evidence type="ECO:0000313" key="3">
    <source>
        <dbReference type="Proteomes" id="UP000195611"/>
    </source>
</evidence>
<comment type="similarity">
    <text evidence="1">Belongs to the ROK (NagC/XylR) family.</text>
</comment>
<dbReference type="AlphaFoldDB" id="A0A1R4K8F6"/>
<dbReference type="EC" id="2.7.1.60" evidence="2"/>
<dbReference type="Pfam" id="PF00480">
    <property type="entry name" value="ROK"/>
    <property type="match status" value="1"/>
</dbReference>
<name>A0A1R4K8F6_9LACT</name>
<dbReference type="RefSeq" id="WP_087059283.1">
    <property type="nucleotide sequence ID" value="NZ_FUKW01000121.1"/>
</dbReference>
<proteinExistence type="inferred from homology"/>
<keyword evidence="2" id="KW-0808">Transferase</keyword>
<evidence type="ECO:0000313" key="2">
    <source>
        <dbReference type="EMBL" id="SJN40579.1"/>
    </source>
</evidence>
<dbReference type="EMBL" id="FUKW01000121">
    <property type="protein sequence ID" value="SJN40579.1"/>
    <property type="molecule type" value="Genomic_DNA"/>
</dbReference>
<dbReference type="CDD" id="cd24152">
    <property type="entry name" value="ASKHA_NBD_ROK-like"/>
    <property type="match status" value="1"/>
</dbReference>
<organism evidence="2 3">
    <name type="scientific">Marinilactibacillus psychrotolerans 42ea</name>
    <dbReference type="NCBI Taxonomy" id="1255609"/>
    <lineage>
        <taxon>Bacteria</taxon>
        <taxon>Bacillati</taxon>
        <taxon>Bacillota</taxon>
        <taxon>Bacilli</taxon>
        <taxon>Lactobacillales</taxon>
        <taxon>Carnobacteriaceae</taxon>
        <taxon>Marinilactibacillus</taxon>
    </lineage>
</organism>
<keyword evidence="2" id="KW-0418">Kinase</keyword>
<protein>
    <submittedName>
        <fullName evidence="2">N-acetylmannosamine kinase</fullName>
        <ecNumber evidence="2">2.7.1.60</ecNumber>
    </submittedName>
</protein>
<gene>
    <name evidence="2" type="ORF">FM115_08595</name>
</gene>
<dbReference type="PANTHER" id="PTHR18964">
    <property type="entry name" value="ROK (REPRESSOR, ORF, KINASE) FAMILY"/>
    <property type="match status" value="1"/>
</dbReference>
<dbReference type="InterPro" id="IPR043129">
    <property type="entry name" value="ATPase_NBD"/>
</dbReference>
<sequence>MKDKLLLFDIGGSSIKCGIWEKEELVHLDKVPTPKTWEEMKKVLKGIFDQYSDSPYTGVAISCPGAVDTEKGMINGVSALPYIHGFPIKQAFSSLFGVPVSMQNDANCAGLAELWKGNAQGASSVCCMIIGTGIGGALIIDGKLQSGHTLFGGEFGYQIIDRNSLVTLSEAGSPVKMGKNYTKEKADKKVYEGQEVFELADNGDKLAKEMVNHLYDALSLAIYNLLVSINPQKVLIGGGVSKRNDLIYELNLRTEKLLKDNGAVELEFELQTCKFFNDSNLIGAAYQYVLENQ</sequence>
<evidence type="ECO:0000256" key="1">
    <source>
        <dbReference type="ARBA" id="ARBA00006479"/>
    </source>
</evidence>
<dbReference type="SUPFAM" id="SSF53067">
    <property type="entry name" value="Actin-like ATPase domain"/>
    <property type="match status" value="1"/>
</dbReference>
<dbReference type="GO" id="GO:0009384">
    <property type="term" value="F:N-acylmannosamine kinase activity"/>
    <property type="evidence" value="ECO:0007669"/>
    <property type="project" value="UniProtKB-EC"/>
</dbReference>
<dbReference type="PANTHER" id="PTHR18964:SF170">
    <property type="entry name" value="SUGAR KINASE"/>
    <property type="match status" value="1"/>
</dbReference>
<accession>A0A1R4K8F6</accession>